<dbReference type="EMBL" id="JAFKCZ010000001">
    <property type="protein sequence ID" value="MBN7795271.1"/>
    <property type="molecule type" value="Genomic_DNA"/>
</dbReference>
<dbReference type="InterPro" id="IPR011711">
    <property type="entry name" value="GntR_C"/>
</dbReference>
<name>A0A939III0_9GAMM</name>
<keyword evidence="1" id="KW-0805">Transcription regulation</keyword>
<dbReference type="InterPro" id="IPR036390">
    <property type="entry name" value="WH_DNA-bd_sf"/>
</dbReference>
<keyword evidence="2" id="KW-0238">DNA-binding</keyword>
<dbReference type="PROSITE" id="PS50949">
    <property type="entry name" value="HTH_GNTR"/>
    <property type="match status" value="1"/>
</dbReference>
<dbReference type="Proteomes" id="UP000664303">
    <property type="component" value="Unassembled WGS sequence"/>
</dbReference>
<feature type="domain" description="HTH gntR-type" evidence="4">
    <location>
        <begin position="12"/>
        <end position="80"/>
    </location>
</feature>
<reference evidence="5" key="1">
    <citation type="submission" date="2021-02" db="EMBL/GenBank/DDBJ databases">
        <title>PHA producing bacteria isolated from coastal sediment in Guangdong, Shenzhen.</title>
        <authorList>
            <person name="Zheng W."/>
            <person name="Yu S."/>
            <person name="Huang Y."/>
        </authorList>
    </citation>
    <scope>NUCLEOTIDE SEQUENCE</scope>
    <source>
        <strain evidence="5">TN14-10</strain>
    </source>
</reference>
<dbReference type="PANTHER" id="PTHR43537:SF44">
    <property type="entry name" value="GNTR FAMILY REGULATORY PROTEIN"/>
    <property type="match status" value="1"/>
</dbReference>
<evidence type="ECO:0000259" key="4">
    <source>
        <dbReference type="PROSITE" id="PS50949"/>
    </source>
</evidence>
<dbReference type="GO" id="GO:0003700">
    <property type="term" value="F:DNA-binding transcription factor activity"/>
    <property type="evidence" value="ECO:0007669"/>
    <property type="project" value="InterPro"/>
</dbReference>
<dbReference type="AlphaFoldDB" id="A0A939III0"/>
<keyword evidence="3" id="KW-0804">Transcription</keyword>
<dbReference type="SUPFAM" id="SSF46785">
    <property type="entry name" value="Winged helix' DNA-binding domain"/>
    <property type="match status" value="1"/>
</dbReference>
<dbReference type="SMART" id="SM00895">
    <property type="entry name" value="FCD"/>
    <property type="match status" value="1"/>
</dbReference>
<evidence type="ECO:0000313" key="5">
    <source>
        <dbReference type="EMBL" id="MBN7795271.1"/>
    </source>
</evidence>
<dbReference type="InterPro" id="IPR008920">
    <property type="entry name" value="TF_FadR/GntR_C"/>
</dbReference>
<dbReference type="Gene3D" id="1.10.10.10">
    <property type="entry name" value="Winged helix-like DNA-binding domain superfamily/Winged helix DNA-binding domain"/>
    <property type="match status" value="1"/>
</dbReference>
<dbReference type="Gene3D" id="1.20.120.530">
    <property type="entry name" value="GntR ligand-binding domain-like"/>
    <property type="match status" value="1"/>
</dbReference>
<dbReference type="RefSeq" id="WP_206558703.1">
    <property type="nucleotide sequence ID" value="NZ_JAFKCZ010000001.1"/>
</dbReference>
<evidence type="ECO:0000256" key="3">
    <source>
        <dbReference type="ARBA" id="ARBA00023163"/>
    </source>
</evidence>
<dbReference type="Pfam" id="PF00392">
    <property type="entry name" value="GntR"/>
    <property type="match status" value="1"/>
</dbReference>
<proteinExistence type="predicted"/>
<dbReference type="GO" id="GO:0003677">
    <property type="term" value="F:DNA binding"/>
    <property type="evidence" value="ECO:0007669"/>
    <property type="project" value="UniProtKB-KW"/>
</dbReference>
<evidence type="ECO:0000256" key="1">
    <source>
        <dbReference type="ARBA" id="ARBA00023015"/>
    </source>
</evidence>
<evidence type="ECO:0000313" key="6">
    <source>
        <dbReference type="Proteomes" id="UP000664303"/>
    </source>
</evidence>
<dbReference type="InterPro" id="IPR000524">
    <property type="entry name" value="Tscrpt_reg_HTH_GntR"/>
</dbReference>
<accession>A0A939III0</accession>
<dbReference type="PANTHER" id="PTHR43537">
    <property type="entry name" value="TRANSCRIPTIONAL REGULATOR, GNTR FAMILY"/>
    <property type="match status" value="1"/>
</dbReference>
<sequence>MNNTSSKKRSSRGHVTATVDILGSRIISGIYKEGEALPIEQVLADSLDVGRNALREAVKVLSGKGLLVTAQRSGTRVRPRDEWNMLDPDVLGWHAKPEFASEKFMLELIELRCLIEPRAAELAASRATREDVSQILSAYEEMASYGSHQQERLDADIAFHSAVLKASHNSIISHFKHAISTYLKAHVDLGKEVSGAADQEDLEQHRKIAWAIATGKPEEAYSVSVEMLDLNRSHFGGKT</sequence>
<evidence type="ECO:0000256" key="2">
    <source>
        <dbReference type="ARBA" id="ARBA00023125"/>
    </source>
</evidence>
<keyword evidence="6" id="KW-1185">Reference proteome</keyword>
<dbReference type="SUPFAM" id="SSF48008">
    <property type="entry name" value="GntR ligand-binding domain-like"/>
    <property type="match status" value="1"/>
</dbReference>
<dbReference type="PRINTS" id="PR00035">
    <property type="entry name" value="HTHGNTR"/>
</dbReference>
<gene>
    <name evidence="5" type="ORF">JYP50_01625</name>
</gene>
<comment type="caution">
    <text evidence="5">The sequence shown here is derived from an EMBL/GenBank/DDBJ whole genome shotgun (WGS) entry which is preliminary data.</text>
</comment>
<protein>
    <submittedName>
        <fullName evidence="5">FadR family transcriptional regulator</fullName>
    </submittedName>
</protein>
<dbReference type="InterPro" id="IPR036388">
    <property type="entry name" value="WH-like_DNA-bd_sf"/>
</dbReference>
<dbReference type="CDD" id="cd07377">
    <property type="entry name" value="WHTH_GntR"/>
    <property type="match status" value="1"/>
</dbReference>
<dbReference type="SMART" id="SM00345">
    <property type="entry name" value="HTH_GNTR"/>
    <property type="match status" value="1"/>
</dbReference>
<organism evidence="5 6">
    <name type="scientific">Parahaliea mediterranea</name>
    <dbReference type="NCBI Taxonomy" id="651086"/>
    <lineage>
        <taxon>Bacteria</taxon>
        <taxon>Pseudomonadati</taxon>
        <taxon>Pseudomonadota</taxon>
        <taxon>Gammaproteobacteria</taxon>
        <taxon>Cellvibrionales</taxon>
        <taxon>Halieaceae</taxon>
        <taxon>Parahaliea</taxon>
    </lineage>
</organism>
<dbReference type="Pfam" id="PF07729">
    <property type="entry name" value="FCD"/>
    <property type="match status" value="1"/>
</dbReference>